<evidence type="ECO:0000313" key="10">
    <source>
        <dbReference type="Proteomes" id="UP000198598"/>
    </source>
</evidence>
<evidence type="ECO:0000259" key="7">
    <source>
        <dbReference type="Pfam" id="PF07980"/>
    </source>
</evidence>
<keyword evidence="5" id="KW-0998">Cell outer membrane</keyword>
<dbReference type="Pfam" id="PF14322">
    <property type="entry name" value="SusD-like_3"/>
    <property type="match status" value="1"/>
</dbReference>
<dbReference type="Pfam" id="PF07980">
    <property type="entry name" value="SusD_RagB"/>
    <property type="match status" value="1"/>
</dbReference>
<evidence type="ECO:0000256" key="1">
    <source>
        <dbReference type="ARBA" id="ARBA00004442"/>
    </source>
</evidence>
<dbReference type="PROSITE" id="PS51257">
    <property type="entry name" value="PROKAR_LIPOPROTEIN"/>
    <property type="match status" value="1"/>
</dbReference>
<dbReference type="Gene3D" id="1.25.40.390">
    <property type="match status" value="1"/>
</dbReference>
<dbReference type="OrthoDB" id="621570at2"/>
<dbReference type="CDD" id="cd08977">
    <property type="entry name" value="SusD"/>
    <property type="match status" value="1"/>
</dbReference>
<evidence type="ECO:0000259" key="8">
    <source>
        <dbReference type="Pfam" id="PF14322"/>
    </source>
</evidence>
<organism evidence="9 10">
    <name type="scientific">Spirosoma endophyticum</name>
    <dbReference type="NCBI Taxonomy" id="662367"/>
    <lineage>
        <taxon>Bacteria</taxon>
        <taxon>Pseudomonadati</taxon>
        <taxon>Bacteroidota</taxon>
        <taxon>Cytophagia</taxon>
        <taxon>Cytophagales</taxon>
        <taxon>Cytophagaceae</taxon>
        <taxon>Spirosoma</taxon>
    </lineage>
</organism>
<dbReference type="InterPro" id="IPR011990">
    <property type="entry name" value="TPR-like_helical_dom_sf"/>
</dbReference>
<dbReference type="EMBL" id="FOLQ01000007">
    <property type="protein sequence ID" value="SFD83320.1"/>
    <property type="molecule type" value="Genomic_DNA"/>
</dbReference>
<dbReference type="RefSeq" id="WP_093829173.1">
    <property type="nucleotide sequence ID" value="NZ_FOLQ01000007.1"/>
</dbReference>
<evidence type="ECO:0000256" key="4">
    <source>
        <dbReference type="ARBA" id="ARBA00023136"/>
    </source>
</evidence>
<keyword evidence="4" id="KW-0472">Membrane</keyword>
<sequence length="466" mass="51444">MKPINTLLLAGLVSVFSACNVLDQLPQAEVAESIAVTNKKGANAALAGLYNQLQDGNYYGRNFQLISDVASDISQSVGTWDFYREMDTYVTAPANRENAALWTRGYRAINIANTLIANVPNLADLTTAEKNALLGQAYFLRGLVYFDLTRVYAGVPDVVGTLGIPIVLTPSKTVDETLYPSRPTLKASYDQVESDLIKSLELLPEAYASDITTRAQAVKGTAKALLSRLYLYLKQPAKVLQYANEVIADPKYVLQTSYESIFSGKFTAESIFELNFGSTDQSGMRNWYFPSSLGGRGDIAIHESFYQELIANPKDVRGKMVARDNTVNVYYSTKYQKAGNIDNAHIIRIAEIYLNRAEARAQSGDLPGALADLNKIRNRAGVESLTVTGVQPTLEAIWQERKLELAFEGHRFFDLVRTNQALTKLVQVSRKNGPPVTLSNVGRQIFPIPLADIDSNKKLVQNDGYK</sequence>
<feature type="domain" description="SusD-like N-terminal" evidence="8">
    <location>
        <begin position="22"/>
        <end position="231"/>
    </location>
</feature>
<evidence type="ECO:0000256" key="6">
    <source>
        <dbReference type="SAM" id="SignalP"/>
    </source>
</evidence>
<gene>
    <name evidence="9" type="ORF">SAMN05216167_107223</name>
</gene>
<feature type="signal peptide" evidence="6">
    <location>
        <begin position="1"/>
        <end position="18"/>
    </location>
</feature>
<feature type="chain" id="PRO_5011606380" evidence="6">
    <location>
        <begin position="19"/>
        <end position="466"/>
    </location>
</feature>
<protein>
    <submittedName>
        <fullName evidence="9">RagB/SusD domain-containing protein</fullName>
    </submittedName>
</protein>
<dbReference type="InterPro" id="IPR033985">
    <property type="entry name" value="SusD-like_N"/>
</dbReference>
<evidence type="ECO:0000256" key="3">
    <source>
        <dbReference type="ARBA" id="ARBA00022729"/>
    </source>
</evidence>
<comment type="similarity">
    <text evidence="2">Belongs to the SusD family.</text>
</comment>
<dbReference type="SUPFAM" id="SSF48452">
    <property type="entry name" value="TPR-like"/>
    <property type="match status" value="1"/>
</dbReference>
<dbReference type="STRING" id="662367.SAMN05216167_107223"/>
<accession>A0A1I1VS22</accession>
<name>A0A1I1VS22_9BACT</name>
<dbReference type="GO" id="GO:0009279">
    <property type="term" value="C:cell outer membrane"/>
    <property type="evidence" value="ECO:0007669"/>
    <property type="project" value="UniProtKB-SubCell"/>
</dbReference>
<reference evidence="9 10" key="1">
    <citation type="submission" date="2016-10" db="EMBL/GenBank/DDBJ databases">
        <authorList>
            <person name="de Groot N.N."/>
        </authorList>
    </citation>
    <scope>NUCLEOTIDE SEQUENCE [LARGE SCALE GENOMIC DNA]</scope>
    <source>
        <strain evidence="9 10">DSM 26130</strain>
    </source>
</reference>
<dbReference type="Proteomes" id="UP000198598">
    <property type="component" value="Unassembled WGS sequence"/>
</dbReference>
<dbReference type="AlphaFoldDB" id="A0A1I1VS22"/>
<evidence type="ECO:0000256" key="2">
    <source>
        <dbReference type="ARBA" id="ARBA00006275"/>
    </source>
</evidence>
<feature type="domain" description="RagB/SusD" evidence="7">
    <location>
        <begin position="329"/>
        <end position="465"/>
    </location>
</feature>
<keyword evidence="3 6" id="KW-0732">Signal</keyword>
<dbReference type="InterPro" id="IPR012944">
    <property type="entry name" value="SusD_RagB_dom"/>
</dbReference>
<proteinExistence type="inferred from homology"/>
<evidence type="ECO:0000313" key="9">
    <source>
        <dbReference type="EMBL" id="SFD83320.1"/>
    </source>
</evidence>
<evidence type="ECO:0000256" key="5">
    <source>
        <dbReference type="ARBA" id="ARBA00023237"/>
    </source>
</evidence>
<comment type="subcellular location">
    <subcellularLocation>
        <location evidence="1">Cell outer membrane</location>
    </subcellularLocation>
</comment>
<keyword evidence="10" id="KW-1185">Reference proteome</keyword>